<evidence type="ECO:0000313" key="2">
    <source>
        <dbReference type="EMBL" id="MBB4348960.1"/>
    </source>
</evidence>
<dbReference type="EMBL" id="JACIGW010000002">
    <property type="protein sequence ID" value="MBB4348960.1"/>
    <property type="molecule type" value="Genomic_DNA"/>
</dbReference>
<reference evidence="5 6" key="1">
    <citation type="submission" date="2020-08" db="EMBL/GenBank/DDBJ databases">
        <title>Genomic Encyclopedia of Type Strains, Phase IV (KMG-V): Genome sequencing to study the core and pangenomes of soil and plant-associated prokaryotes.</title>
        <authorList>
            <person name="Whitman W."/>
        </authorList>
    </citation>
    <scope>NUCLEOTIDE SEQUENCE [LARGE SCALE GENOMIC DNA]</scope>
    <source>
        <strain evidence="3 6">SEMIA 444</strain>
        <strain evidence="2 5">SEMIA 448</strain>
        <strain evidence="4 7">SEMIA 452</strain>
    </source>
</reference>
<comment type="caution">
    <text evidence="4">The sequence shown here is derived from an EMBL/GenBank/DDBJ whole genome shotgun (WGS) entry which is preliminary data.</text>
</comment>
<organism evidence="4 7">
    <name type="scientific">Aliirhizobium cellulosilyticum</name>
    <dbReference type="NCBI Taxonomy" id="393664"/>
    <lineage>
        <taxon>Bacteria</taxon>
        <taxon>Pseudomonadati</taxon>
        <taxon>Pseudomonadota</taxon>
        <taxon>Alphaproteobacteria</taxon>
        <taxon>Hyphomicrobiales</taxon>
        <taxon>Rhizobiaceae</taxon>
        <taxon>Aliirhizobium</taxon>
    </lineage>
</organism>
<dbReference type="EMBL" id="JACIHM010000004">
    <property type="protein sequence ID" value="MBB4447451.1"/>
    <property type="molecule type" value="Genomic_DNA"/>
</dbReference>
<accession>A0A7W6V1P3</accession>
<dbReference type="Proteomes" id="UP000576087">
    <property type="component" value="Unassembled WGS sequence"/>
</dbReference>
<sequence length="87" mass="8640">MTDPFANTQPSLSSPASAGGAVTPSDTATFSVPSRALYVGNGGDLAVRMLSGDDLSFTGVSSGSFLPIRVTQVLSTGTTAGAIVALF</sequence>
<evidence type="ECO:0000313" key="3">
    <source>
        <dbReference type="EMBL" id="MBB4412819.1"/>
    </source>
</evidence>
<dbReference type="AlphaFoldDB" id="A0A7W6V1P3"/>
<evidence type="ECO:0000313" key="6">
    <source>
        <dbReference type="Proteomes" id="UP000524535"/>
    </source>
</evidence>
<dbReference type="RefSeq" id="WP_183823682.1">
    <property type="nucleotide sequence ID" value="NZ_JACIGW010000002.1"/>
</dbReference>
<evidence type="ECO:0000256" key="1">
    <source>
        <dbReference type="SAM" id="MobiDB-lite"/>
    </source>
</evidence>
<protein>
    <submittedName>
        <fullName evidence="4">Uncharacterized protein</fullName>
    </submittedName>
</protein>
<dbReference type="Proteomes" id="UP000524535">
    <property type="component" value="Unassembled WGS sequence"/>
</dbReference>
<evidence type="ECO:0000313" key="4">
    <source>
        <dbReference type="EMBL" id="MBB4447451.1"/>
    </source>
</evidence>
<evidence type="ECO:0000313" key="7">
    <source>
        <dbReference type="Proteomes" id="UP000576087"/>
    </source>
</evidence>
<feature type="compositionally biased region" description="Low complexity" evidence="1">
    <location>
        <begin position="10"/>
        <end position="21"/>
    </location>
</feature>
<keyword evidence="6" id="KW-1185">Reference proteome</keyword>
<feature type="region of interest" description="Disordered" evidence="1">
    <location>
        <begin position="1"/>
        <end position="28"/>
    </location>
</feature>
<name>A0A7W6V1P3_9HYPH</name>
<dbReference type="EMBL" id="JACIGY010000004">
    <property type="protein sequence ID" value="MBB4412819.1"/>
    <property type="molecule type" value="Genomic_DNA"/>
</dbReference>
<dbReference type="Proteomes" id="UP000520770">
    <property type="component" value="Unassembled WGS sequence"/>
</dbReference>
<proteinExistence type="predicted"/>
<evidence type="ECO:0000313" key="5">
    <source>
        <dbReference type="Proteomes" id="UP000520770"/>
    </source>
</evidence>
<gene>
    <name evidence="3" type="ORF">GGE31_003333</name>
    <name evidence="2" type="ORF">GGE33_002702</name>
    <name evidence="4" type="ORF">GGE35_003274</name>
</gene>